<dbReference type="Gene3D" id="2.60.40.790">
    <property type="match status" value="1"/>
</dbReference>
<reference evidence="3" key="1">
    <citation type="journal article" date="2018" name="Nat. Plants">
        <title>Whole-genome landscape of Medicago truncatula symbiotic genes.</title>
        <authorList>
            <person name="Pecrix Y."/>
            <person name="Gamas P."/>
            <person name="Carrere S."/>
        </authorList>
    </citation>
    <scope>NUCLEOTIDE SEQUENCE</scope>
    <source>
        <tissue evidence="3">Leaves</tissue>
    </source>
</reference>
<dbReference type="Proteomes" id="UP000265566">
    <property type="component" value="Chromosome 4"/>
</dbReference>
<protein>
    <submittedName>
        <fullName evidence="3">Putative HSP20-like chaperone</fullName>
    </submittedName>
</protein>
<evidence type="ECO:0000313" key="3">
    <source>
        <dbReference type="EMBL" id="RHN62636.1"/>
    </source>
</evidence>
<evidence type="ECO:0000259" key="2">
    <source>
        <dbReference type="PROSITE" id="PS01031"/>
    </source>
</evidence>
<feature type="domain" description="SHSP" evidence="2">
    <location>
        <begin position="1"/>
        <end position="49"/>
    </location>
</feature>
<accession>A0A396IAJ9</accession>
<dbReference type="InterPro" id="IPR002068">
    <property type="entry name" value="A-crystallin/Hsp20_dom"/>
</dbReference>
<sequence length="49" mass="5683">MKKEEVKVEIEDDMVLQISGERNENAKMDQVKAAIGEWCSHCYRATRRG</sequence>
<comment type="caution">
    <text evidence="3">The sequence shown here is derived from an EMBL/GenBank/DDBJ whole genome shotgun (WGS) entry which is preliminary data.</text>
</comment>
<organism evidence="3">
    <name type="scientific">Medicago truncatula</name>
    <name type="common">Barrel medic</name>
    <name type="synonym">Medicago tribuloides</name>
    <dbReference type="NCBI Taxonomy" id="3880"/>
    <lineage>
        <taxon>Eukaryota</taxon>
        <taxon>Viridiplantae</taxon>
        <taxon>Streptophyta</taxon>
        <taxon>Embryophyta</taxon>
        <taxon>Tracheophyta</taxon>
        <taxon>Spermatophyta</taxon>
        <taxon>Magnoliopsida</taxon>
        <taxon>eudicotyledons</taxon>
        <taxon>Gunneridae</taxon>
        <taxon>Pentapetalae</taxon>
        <taxon>rosids</taxon>
        <taxon>fabids</taxon>
        <taxon>Fabales</taxon>
        <taxon>Fabaceae</taxon>
        <taxon>Papilionoideae</taxon>
        <taxon>50 kb inversion clade</taxon>
        <taxon>NPAAA clade</taxon>
        <taxon>Hologalegina</taxon>
        <taxon>IRL clade</taxon>
        <taxon>Trifolieae</taxon>
        <taxon>Medicago</taxon>
    </lineage>
</organism>
<gene>
    <name evidence="3" type="ORF">MtrunA17_Chr4g0049571</name>
</gene>
<dbReference type="PROSITE" id="PS01031">
    <property type="entry name" value="SHSP"/>
    <property type="match status" value="1"/>
</dbReference>
<proteinExistence type="inferred from homology"/>
<dbReference type="AlphaFoldDB" id="A0A396IAJ9"/>
<dbReference type="EMBL" id="PSQE01000004">
    <property type="protein sequence ID" value="RHN62636.1"/>
    <property type="molecule type" value="Genomic_DNA"/>
</dbReference>
<name>A0A396IAJ9_MEDTR</name>
<evidence type="ECO:0000256" key="1">
    <source>
        <dbReference type="PROSITE-ProRule" id="PRU00285"/>
    </source>
</evidence>
<comment type="similarity">
    <text evidence="1">Belongs to the small heat shock protein (HSP20) family.</text>
</comment>
<dbReference type="InterPro" id="IPR008978">
    <property type="entry name" value="HSP20-like_chaperone"/>
</dbReference>
<dbReference type="Gramene" id="rna25231">
    <property type="protein sequence ID" value="RHN62636.1"/>
    <property type="gene ID" value="gene25231"/>
</dbReference>